<proteinExistence type="predicted"/>
<organism evidence="2 3">
    <name type="scientific">Nonomuraea wenchangensis</name>
    <dbReference type="NCBI Taxonomy" id="568860"/>
    <lineage>
        <taxon>Bacteria</taxon>
        <taxon>Bacillati</taxon>
        <taxon>Actinomycetota</taxon>
        <taxon>Actinomycetes</taxon>
        <taxon>Streptosporangiales</taxon>
        <taxon>Streptosporangiaceae</taxon>
        <taxon>Nonomuraea</taxon>
    </lineage>
</organism>
<evidence type="ECO:0000313" key="2">
    <source>
        <dbReference type="EMBL" id="SES91106.1"/>
    </source>
</evidence>
<reference evidence="2 3" key="1">
    <citation type="submission" date="2016-10" db="EMBL/GenBank/DDBJ databases">
        <authorList>
            <person name="de Groot N.N."/>
        </authorList>
    </citation>
    <scope>NUCLEOTIDE SEQUENCE [LARGE SCALE GENOMIC DNA]</scope>
    <source>
        <strain evidence="2 3">CGMCC 4.5598</strain>
    </source>
</reference>
<name>A0A1I0ACV7_9ACTN</name>
<dbReference type="Proteomes" id="UP000199361">
    <property type="component" value="Unassembled WGS sequence"/>
</dbReference>
<dbReference type="AlphaFoldDB" id="A0A1I0ACV7"/>
<gene>
    <name evidence="2" type="ORF">SAMN05421811_101722</name>
</gene>
<feature type="region of interest" description="Disordered" evidence="1">
    <location>
        <begin position="1"/>
        <end position="45"/>
    </location>
</feature>
<keyword evidence="3" id="KW-1185">Reference proteome</keyword>
<dbReference type="EMBL" id="FOHX01000001">
    <property type="protein sequence ID" value="SES91106.1"/>
    <property type="molecule type" value="Genomic_DNA"/>
</dbReference>
<evidence type="ECO:0000313" key="3">
    <source>
        <dbReference type="Proteomes" id="UP000199361"/>
    </source>
</evidence>
<accession>A0A1I0ACV7</accession>
<protein>
    <submittedName>
        <fullName evidence="2">Uncharacterized protein</fullName>
    </submittedName>
</protein>
<dbReference type="STRING" id="568860.SAMN05421811_101722"/>
<evidence type="ECO:0000256" key="1">
    <source>
        <dbReference type="SAM" id="MobiDB-lite"/>
    </source>
</evidence>
<sequence length="107" mass="11242">MKGRATAAEAEDRVQGTGSPQERIREESPHGRTPRPGRPSFVVRPGSDVYVPAFDVRADACTAAQVRLGGDVLDGRTVPLSPSDPDTAAAQIAHAGRLLGQAAELTR</sequence>
<dbReference type="RefSeq" id="WP_091076714.1">
    <property type="nucleotide sequence ID" value="NZ_FOHX01000001.1"/>
</dbReference>